<evidence type="ECO:0000256" key="1">
    <source>
        <dbReference type="SAM" id="MobiDB-lite"/>
    </source>
</evidence>
<dbReference type="EMBL" id="DS113603">
    <property type="protein sequence ID" value="EAY00391.1"/>
    <property type="molecule type" value="Genomic_DNA"/>
</dbReference>
<dbReference type="InParanoid" id="A2F3X5"/>
<sequence>MCREVDESSQATKKKQKKSVPPTPEVINTPPTTIPPPVQDNDIILPSHTTGISGDPLNILLLDEFDDLSLSDMDQC</sequence>
<accession>A2F3X5</accession>
<organism evidence="2 3">
    <name type="scientific">Trichomonas vaginalis (strain ATCC PRA-98 / G3)</name>
    <dbReference type="NCBI Taxonomy" id="412133"/>
    <lineage>
        <taxon>Eukaryota</taxon>
        <taxon>Metamonada</taxon>
        <taxon>Parabasalia</taxon>
        <taxon>Trichomonadida</taxon>
        <taxon>Trichomonadidae</taxon>
        <taxon>Trichomonas</taxon>
    </lineage>
</organism>
<feature type="region of interest" description="Disordered" evidence="1">
    <location>
        <begin position="1"/>
        <end position="55"/>
    </location>
</feature>
<reference evidence="2" key="1">
    <citation type="submission" date="2006-10" db="EMBL/GenBank/DDBJ databases">
        <authorList>
            <person name="Amadeo P."/>
            <person name="Zhao Q."/>
            <person name="Wortman J."/>
            <person name="Fraser-Liggett C."/>
            <person name="Carlton J."/>
        </authorList>
    </citation>
    <scope>NUCLEOTIDE SEQUENCE</scope>
    <source>
        <strain evidence="2">G3</strain>
    </source>
</reference>
<evidence type="ECO:0000313" key="3">
    <source>
        <dbReference type="Proteomes" id="UP000001542"/>
    </source>
</evidence>
<dbReference type="VEuPathDB" id="TrichDB:TVAGG3_0307550"/>
<dbReference type="Proteomes" id="UP000001542">
    <property type="component" value="Unassembled WGS sequence"/>
</dbReference>
<reference evidence="2" key="2">
    <citation type="journal article" date="2007" name="Science">
        <title>Draft genome sequence of the sexually transmitted pathogen Trichomonas vaginalis.</title>
        <authorList>
            <person name="Carlton J.M."/>
            <person name="Hirt R.P."/>
            <person name="Silva J.C."/>
            <person name="Delcher A.L."/>
            <person name="Schatz M."/>
            <person name="Zhao Q."/>
            <person name="Wortman J.R."/>
            <person name="Bidwell S.L."/>
            <person name="Alsmark U.C.M."/>
            <person name="Besteiro S."/>
            <person name="Sicheritz-Ponten T."/>
            <person name="Noel C.J."/>
            <person name="Dacks J.B."/>
            <person name="Foster P.G."/>
            <person name="Simillion C."/>
            <person name="Van de Peer Y."/>
            <person name="Miranda-Saavedra D."/>
            <person name="Barton G.J."/>
            <person name="Westrop G.D."/>
            <person name="Mueller S."/>
            <person name="Dessi D."/>
            <person name="Fiori P.L."/>
            <person name="Ren Q."/>
            <person name="Paulsen I."/>
            <person name="Zhang H."/>
            <person name="Bastida-Corcuera F.D."/>
            <person name="Simoes-Barbosa A."/>
            <person name="Brown M.T."/>
            <person name="Hayes R.D."/>
            <person name="Mukherjee M."/>
            <person name="Okumura C.Y."/>
            <person name="Schneider R."/>
            <person name="Smith A.J."/>
            <person name="Vanacova S."/>
            <person name="Villalvazo M."/>
            <person name="Haas B.J."/>
            <person name="Pertea M."/>
            <person name="Feldblyum T.V."/>
            <person name="Utterback T.R."/>
            <person name="Shu C.L."/>
            <person name="Osoegawa K."/>
            <person name="de Jong P.J."/>
            <person name="Hrdy I."/>
            <person name="Horvathova L."/>
            <person name="Zubacova Z."/>
            <person name="Dolezal P."/>
            <person name="Malik S.B."/>
            <person name="Logsdon J.M. Jr."/>
            <person name="Henze K."/>
            <person name="Gupta A."/>
            <person name="Wang C.C."/>
            <person name="Dunne R.L."/>
            <person name="Upcroft J.A."/>
            <person name="Upcroft P."/>
            <person name="White O."/>
            <person name="Salzberg S.L."/>
            <person name="Tang P."/>
            <person name="Chiu C.-H."/>
            <person name="Lee Y.-S."/>
            <person name="Embley T.M."/>
            <person name="Coombs G.H."/>
            <person name="Mottram J.C."/>
            <person name="Tachezy J."/>
            <person name="Fraser-Liggett C.M."/>
            <person name="Johnson P.J."/>
        </authorList>
    </citation>
    <scope>NUCLEOTIDE SEQUENCE [LARGE SCALE GENOMIC DNA]</scope>
    <source>
        <strain evidence="2">G3</strain>
    </source>
</reference>
<name>A2F3X5_TRIV3</name>
<dbReference type="KEGG" id="tva:4758211"/>
<keyword evidence="3" id="KW-1185">Reference proteome</keyword>
<gene>
    <name evidence="2" type="ORF">TVAG_290970</name>
</gene>
<dbReference type="RefSeq" id="XP_001313320.1">
    <property type="nucleotide sequence ID" value="XM_001313319.1"/>
</dbReference>
<dbReference type="AlphaFoldDB" id="A2F3X5"/>
<proteinExistence type="predicted"/>
<protein>
    <submittedName>
        <fullName evidence="2">Uncharacterized protein</fullName>
    </submittedName>
</protein>
<evidence type="ECO:0000313" key="2">
    <source>
        <dbReference type="EMBL" id="EAY00391.1"/>
    </source>
</evidence>